<dbReference type="PROSITE" id="PS50181">
    <property type="entry name" value="FBOX"/>
    <property type="match status" value="1"/>
</dbReference>
<gene>
    <name evidence="3" type="ORF">K435DRAFT_839841</name>
</gene>
<dbReference type="InterPro" id="IPR036047">
    <property type="entry name" value="F-box-like_dom_sf"/>
</dbReference>
<name>A0A4S8LZ40_DENBC</name>
<reference evidence="3 4" key="1">
    <citation type="journal article" date="2019" name="Nat. Ecol. Evol.">
        <title>Megaphylogeny resolves global patterns of mushroom evolution.</title>
        <authorList>
            <person name="Varga T."/>
            <person name="Krizsan K."/>
            <person name="Foldi C."/>
            <person name="Dima B."/>
            <person name="Sanchez-Garcia M."/>
            <person name="Sanchez-Ramirez S."/>
            <person name="Szollosi G.J."/>
            <person name="Szarkandi J.G."/>
            <person name="Papp V."/>
            <person name="Albert L."/>
            <person name="Andreopoulos W."/>
            <person name="Angelini C."/>
            <person name="Antonin V."/>
            <person name="Barry K.W."/>
            <person name="Bougher N.L."/>
            <person name="Buchanan P."/>
            <person name="Buyck B."/>
            <person name="Bense V."/>
            <person name="Catcheside P."/>
            <person name="Chovatia M."/>
            <person name="Cooper J."/>
            <person name="Damon W."/>
            <person name="Desjardin D."/>
            <person name="Finy P."/>
            <person name="Geml J."/>
            <person name="Haridas S."/>
            <person name="Hughes K."/>
            <person name="Justo A."/>
            <person name="Karasinski D."/>
            <person name="Kautmanova I."/>
            <person name="Kiss B."/>
            <person name="Kocsube S."/>
            <person name="Kotiranta H."/>
            <person name="LaButti K.M."/>
            <person name="Lechner B.E."/>
            <person name="Liimatainen K."/>
            <person name="Lipzen A."/>
            <person name="Lukacs Z."/>
            <person name="Mihaltcheva S."/>
            <person name="Morgado L.N."/>
            <person name="Niskanen T."/>
            <person name="Noordeloos M.E."/>
            <person name="Ohm R.A."/>
            <person name="Ortiz-Santana B."/>
            <person name="Ovrebo C."/>
            <person name="Racz N."/>
            <person name="Riley R."/>
            <person name="Savchenko A."/>
            <person name="Shiryaev A."/>
            <person name="Soop K."/>
            <person name="Spirin V."/>
            <person name="Szebenyi C."/>
            <person name="Tomsovsky M."/>
            <person name="Tulloss R.E."/>
            <person name="Uehling J."/>
            <person name="Grigoriev I.V."/>
            <person name="Vagvolgyi C."/>
            <person name="Papp T."/>
            <person name="Martin F.M."/>
            <person name="Miettinen O."/>
            <person name="Hibbett D.S."/>
            <person name="Nagy L.G."/>
        </authorList>
    </citation>
    <scope>NUCLEOTIDE SEQUENCE [LARGE SCALE GENOMIC DNA]</scope>
    <source>
        <strain evidence="3 4">CBS 962.96</strain>
    </source>
</reference>
<organism evidence="3 4">
    <name type="scientific">Dendrothele bispora (strain CBS 962.96)</name>
    <dbReference type="NCBI Taxonomy" id="1314807"/>
    <lineage>
        <taxon>Eukaryota</taxon>
        <taxon>Fungi</taxon>
        <taxon>Dikarya</taxon>
        <taxon>Basidiomycota</taxon>
        <taxon>Agaricomycotina</taxon>
        <taxon>Agaricomycetes</taxon>
        <taxon>Agaricomycetidae</taxon>
        <taxon>Agaricales</taxon>
        <taxon>Agaricales incertae sedis</taxon>
        <taxon>Dendrothele</taxon>
    </lineage>
</organism>
<dbReference type="AlphaFoldDB" id="A0A4S8LZ40"/>
<protein>
    <recommendedName>
        <fullName evidence="2">F-box domain-containing protein</fullName>
    </recommendedName>
</protein>
<feature type="compositionally biased region" description="Polar residues" evidence="1">
    <location>
        <begin position="11"/>
        <end position="26"/>
    </location>
</feature>
<evidence type="ECO:0000256" key="1">
    <source>
        <dbReference type="SAM" id="MobiDB-lite"/>
    </source>
</evidence>
<dbReference type="OrthoDB" id="2322499at2759"/>
<dbReference type="SMART" id="SM00256">
    <property type="entry name" value="FBOX"/>
    <property type="match status" value="1"/>
</dbReference>
<evidence type="ECO:0000313" key="4">
    <source>
        <dbReference type="Proteomes" id="UP000297245"/>
    </source>
</evidence>
<dbReference type="SUPFAM" id="SSF81383">
    <property type="entry name" value="F-box domain"/>
    <property type="match status" value="1"/>
</dbReference>
<feature type="region of interest" description="Disordered" evidence="1">
    <location>
        <begin position="1"/>
        <end position="62"/>
    </location>
</feature>
<dbReference type="EMBL" id="ML179222">
    <property type="protein sequence ID" value="THU94523.1"/>
    <property type="molecule type" value="Genomic_DNA"/>
</dbReference>
<evidence type="ECO:0000259" key="2">
    <source>
        <dbReference type="PROSITE" id="PS50181"/>
    </source>
</evidence>
<sequence>MSRRSARLQERTTTSAPTVPTGSKRSANGPPQKRSRKRTKRLDSDAVAGSSSEGRSKATKEIPRRIPLLHRLMTETPMDIVYEIFGHLNPIDILSLSRTSPELYSTLNNPSSLLVWRNARLNVEGLPSPPPDLNEIQYITLAFDRYCHACGRGNCDNVIWECRVRACKGCVTELLVPKNELFWRHEYASYSLTEKVSDIFEYIPNTIAHNAGYIADTNAQSGGHIPNVGYNWSRIRRNIQVNLYLASDFDQRVAEFEEFGLEADKSSVDDWVKLMAKEHQDRLEHAKQCARWHKKHLEKRAEEIREIRRRRKEDIQNRLTNLGWGPEVERSNAPDTFFSSHRFVVQAATLTESGWEKIAPTLIEMMEAERVRWNIRQRYITLKNAYEKYAQIHYPSTAGYPPIGDIIESGMFKHIVLQHPPSRPLSEDDFSEALAAEIPKFVKKWIQRKLDLLCQLVKQDSGVKMFQHSCMTNSEFRLRKEHEYLDPLESLGVSPWNKSLYDRGLLRFWKSGSDIIKNFLITCGLSPDTTTLKEFDDLNPIVHFHRNGMTSVPWLQAHNTGSKRDPRFYMTALTKNN</sequence>
<dbReference type="InterPro" id="IPR001810">
    <property type="entry name" value="F-box_dom"/>
</dbReference>
<dbReference type="Pfam" id="PF00646">
    <property type="entry name" value="F-box"/>
    <property type="match status" value="1"/>
</dbReference>
<accession>A0A4S8LZ40</accession>
<feature type="domain" description="F-box" evidence="2">
    <location>
        <begin position="70"/>
        <end position="119"/>
    </location>
</feature>
<keyword evidence="4" id="KW-1185">Reference proteome</keyword>
<evidence type="ECO:0000313" key="3">
    <source>
        <dbReference type="EMBL" id="THU94523.1"/>
    </source>
</evidence>
<proteinExistence type="predicted"/>
<dbReference type="Proteomes" id="UP000297245">
    <property type="component" value="Unassembled WGS sequence"/>
</dbReference>